<evidence type="ECO:0000256" key="1">
    <source>
        <dbReference type="ARBA" id="ARBA00000073"/>
    </source>
</evidence>
<dbReference type="GO" id="GO:0000455">
    <property type="term" value="P:enzyme-directed rRNA pseudouridine synthesis"/>
    <property type="evidence" value="ECO:0007669"/>
    <property type="project" value="TreeGrafter"/>
</dbReference>
<dbReference type="InterPro" id="IPR006145">
    <property type="entry name" value="PsdUridine_synth_RsuA/RluA"/>
</dbReference>
<sequence length="363" mass="41007">MQDNLRKLHYTIDKSFHGKTVEAFLRAEGYTKSLITGLKKITYEEVGKKHYGIEKNGKWAFTIDKLEEGDRLDISVLETGSEVSAPAFPLPLDIVYEDEDILLLNKPAFLPSHPSPGHYEKTLAGAITHYYIEEKKQASFVCRMVHRLDLDTSGLLLVAKNLYSSSFLNEEMRAGRIRRTYAALCKGNPLSAFPDKNLPEGDTGEKSSFLPGLTRVGTFLRIEAPIERIERGKMRRKVDFESGQDAVTNILSVKYNPDRNFSLLQLELETGRTHQIRVHLSYIGCPLLGDSLYGEALPNEISPALSTILIKNKNNVGDAFTNALHRQALHSQSISFFHPENRKEMHFEIPLPKDMADFLAEKE</sequence>
<organism evidence="7 8">
    <name type="scientific">Oribacterium asaccharolyticum ACB7</name>
    <dbReference type="NCBI Taxonomy" id="796944"/>
    <lineage>
        <taxon>Bacteria</taxon>
        <taxon>Bacillati</taxon>
        <taxon>Bacillota</taxon>
        <taxon>Clostridia</taxon>
        <taxon>Lachnospirales</taxon>
        <taxon>Lachnospiraceae</taxon>
        <taxon>Oribacterium</taxon>
    </lineage>
</organism>
<dbReference type="Proteomes" id="UP000003527">
    <property type="component" value="Unassembled WGS sequence"/>
</dbReference>
<dbReference type="GO" id="GO:0140098">
    <property type="term" value="F:catalytic activity, acting on RNA"/>
    <property type="evidence" value="ECO:0007669"/>
    <property type="project" value="UniProtKB-ARBA"/>
</dbReference>
<keyword evidence="3" id="KW-0413">Isomerase</keyword>
<dbReference type="PROSITE" id="PS01129">
    <property type="entry name" value="PSI_RLU"/>
    <property type="match status" value="1"/>
</dbReference>
<keyword evidence="8" id="KW-1185">Reference proteome</keyword>
<protein>
    <recommendedName>
        <fullName evidence="4">RNA pseudouridylate synthase</fullName>
    </recommendedName>
    <alternativeName>
        <fullName evidence="5">RNA-uridine isomerase</fullName>
    </alternativeName>
</protein>
<dbReference type="PANTHER" id="PTHR21600">
    <property type="entry name" value="MITOCHONDRIAL RNA PSEUDOURIDINE SYNTHASE"/>
    <property type="match status" value="1"/>
</dbReference>
<evidence type="ECO:0000313" key="8">
    <source>
        <dbReference type="Proteomes" id="UP000003527"/>
    </source>
</evidence>
<evidence type="ECO:0000256" key="3">
    <source>
        <dbReference type="ARBA" id="ARBA00023235"/>
    </source>
</evidence>
<dbReference type="SUPFAM" id="SSF55120">
    <property type="entry name" value="Pseudouridine synthase"/>
    <property type="match status" value="1"/>
</dbReference>
<proteinExistence type="inferred from homology"/>
<dbReference type="CDD" id="cd02869">
    <property type="entry name" value="PseudoU_synth_RluA_like"/>
    <property type="match status" value="1"/>
</dbReference>
<dbReference type="InterPro" id="IPR006224">
    <property type="entry name" value="PsdUridine_synth_RluA-like_CS"/>
</dbReference>
<comment type="similarity">
    <text evidence="2">Belongs to the pseudouridine synthase RluA family.</text>
</comment>
<evidence type="ECO:0000256" key="4">
    <source>
        <dbReference type="ARBA" id="ARBA00031870"/>
    </source>
</evidence>
<dbReference type="InterPro" id="IPR020103">
    <property type="entry name" value="PsdUridine_synth_cat_dom_sf"/>
</dbReference>
<evidence type="ECO:0000313" key="7">
    <source>
        <dbReference type="EMBL" id="EHL11598.1"/>
    </source>
</evidence>
<evidence type="ECO:0000256" key="2">
    <source>
        <dbReference type="ARBA" id="ARBA00010876"/>
    </source>
</evidence>
<comment type="caution">
    <text evidence="7">The sequence shown here is derived from an EMBL/GenBank/DDBJ whole genome shotgun (WGS) entry which is preliminary data.</text>
</comment>
<dbReference type="Pfam" id="PF00849">
    <property type="entry name" value="PseudoU_synth_2"/>
    <property type="match status" value="1"/>
</dbReference>
<dbReference type="PANTHER" id="PTHR21600:SF44">
    <property type="entry name" value="RIBOSOMAL LARGE SUBUNIT PSEUDOURIDINE SYNTHASE D"/>
    <property type="match status" value="1"/>
</dbReference>
<feature type="domain" description="Pseudouridine synthase RsuA/RluA-like" evidence="6">
    <location>
        <begin position="101"/>
        <end position="281"/>
    </location>
</feature>
<gene>
    <name evidence="7" type="ORF">HMPREF9624_00931</name>
</gene>
<dbReference type="InterPro" id="IPR050188">
    <property type="entry name" value="RluA_PseudoU_synthase"/>
</dbReference>
<dbReference type="GO" id="GO:0009982">
    <property type="term" value="F:pseudouridine synthase activity"/>
    <property type="evidence" value="ECO:0007669"/>
    <property type="project" value="InterPro"/>
</dbReference>
<dbReference type="GO" id="GO:0003723">
    <property type="term" value="F:RNA binding"/>
    <property type="evidence" value="ECO:0007669"/>
    <property type="project" value="InterPro"/>
</dbReference>
<dbReference type="HOGENOM" id="CLU_016902_8_2_9"/>
<dbReference type="Gene3D" id="3.30.2350.10">
    <property type="entry name" value="Pseudouridine synthase"/>
    <property type="match status" value="1"/>
</dbReference>
<dbReference type="EMBL" id="AFZD01000017">
    <property type="protein sequence ID" value="EHL11598.1"/>
    <property type="molecule type" value="Genomic_DNA"/>
</dbReference>
<comment type="catalytic activity">
    <reaction evidence="1">
        <text>a uridine in RNA = a pseudouridine in RNA</text>
        <dbReference type="Rhea" id="RHEA:48348"/>
        <dbReference type="Rhea" id="RHEA-COMP:12068"/>
        <dbReference type="Rhea" id="RHEA-COMP:12069"/>
        <dbReference type="ChEBI" id="CHEBI:65314"/>
        <dbReference type="ChEBI" id="CHEBI:65315"/>
    </reaction>
</comment>
<evidence type="ECO:0000259" key="6">
    <source>
        <dbReference type="Pfam" id="PF00849"/>
    </source>
</evidence>
<reference evidence="7 8" key="1">
    <citation type="submission" date="2011-08" db="EMBL/GenBank/DDBJ databases">
        <title>The Genome Sequence of Oribacterium sp. ACB7.</title>
        <authorList>
            <consortium name="The Broad Institute Genome Sequencing Platform"/>
            <person name="Earl A."/>
            <person name="Ward D."/>
            <person name="Feldgarden M."/>
            <person name="Gevers D."/>
            <person name="Sizova M."/>
            <person name="Hazen A."/>
            <person name="Epstein S."/>
            <person name="Young S.K."/>
            <person name="Zeng Q."/>
            <person name="Gargeya S."/>
            <person name="Fitzgerald M."/>
            <person name="Haas B."/>
            <person name="Abouelleil A."/>
            <person name="Alvarado L."/>
            <person name="Arachchi H.M."/>
            <person name="Berlin A."/>
            <person name="Brown A."/>
            <person name="Chapman S.B."/>
            <person name="Chen Z."/>
            <person name="Dunbar C."/>
            <person name="Freedman E."/>
            <person name="Gearin G."/>
            <person name="Gellesch M."/>
            <person name="Goldberg J."/>
            <person name="Griggs A."/>
            <person name="Gujja S."/>
            <person name="Heiman D."/>
            <person name="Howarth C."/>
            <person name="Larson L."/>
            <person name="Lui A."/>
            <person name="MacDonald P.J.P."/>
            <person name="Montmayeur A."/>
            <person name="Murphy C."/>
            <person name="Neiman D."/>
            <person name="Pearson M."/>
            <person name="Priest M."/>
            <person name="Roberts A."/>
            <person name="Saif S."/>
            <person name="Shea T."/>
            <person name="Shenoy N."/>
            <person name="Sisk P."/>
            <person name="Stolte C."/>
            <person name="Sykes S."/>
            <person name="Wortman J."/>
            <person name="Nusbaum C."/>
            <person name="Birren B."/>
        </authorList>
    </citation>
    <scope>NUCLEOTIDE SEQUENCE [LARGE SCALE GENOMIC DNA]</scope>
    <source>
        <strain evidence="7 8">ACB7</strain>
    </source>
</reference>
<evidence type="ECO:0000256" key="5">
    <source>
        <dbReference type="ARBA" id="ARBA00033164"/>
    </source>
</evidence>
<name>G9WVJ7_9FIRM</name>
<dbReference type="PATRIC" id="fig|796944.3.peg.1663"/>
<accession>G9WVJ7</accession>
<dbReference type="AlphaFoldDB" id="G9WVJ7"/>
<dbReference type="RefSeq" id="WP_009536753.1">
    <property type="nucleotide sequence ID" value="NZ_JH414504.1"/>
</dbReference>